<dbReference type="InterPro" id="IPR051082">
    <property type="entry name" value="Pentapeptide-BTB/POZ_domain"/>
</dbReference>
<reference evidence="2 3" key="1">
    <citation type="submission" date="2019-11" db="EMBL/GenBank/DDBJ databases">
        <title>Winogradskyella ouciana sp. nov., isolated from the hadal seawater of the Mariana Trench.</title>
        <authorList>
            <person name="Liu R."/>
        </authorList>
    </citation>
    <scope>NUCLEOTIDE SEQUENCE [LARGE SCALE GENOMIC DNA]</scope>
    <source>
        <strain evidence="2 3">ZXX205</strain>
    </source>
</reference>
<proteinExistence type="predicted"/>
<keyword evidence="1" id="KW-1133">Transmembrane helix</keyword>
<dbReference type="Proteomes" id="UP000447545">
    <property type="component" value="Unassembled WGS sequence"/>
</dbReference>
<dbReference type="SUPFAM" id="SSF141571">
    <property type="entry name" value="Pentapeptide repeat-like"/>
    <property type="match status" value="2"/>
</dbReference>
<dbReference type="PANTHER" id="PTHR14136">
    <property type="entry name" value="BTB_POZ DOMAIN-CONTAINING PROTEIN KCTD9"/>
    <property type="match status" value="1"/>
</dbReference>
<dbReference type="AlphaFoldDB" id="A0A7K1GB30"/>
<sequence>MSGDKRTIKYWKELAKNSQKEISSLKESSPKSNKRQSLFQVIGLLISVIGGIAIILQVIVMKRQTDIMSEQLEIFTRQDTLLQKQVDNSKEQNDLIRNQNILFEKQNEITDLQKEASIEQNALVENQNSLIDTQNKNIELQSNLLDADRKSSLNILFNSLIDKIDEELTNQKDSKSKSLSQNTLNRAIALSHAFKPYNFLSNSKNEQTYLSPERGQLLLFLINSDLSKETLRIIFRKGNFNYSDLEGVTIENKILDIDLSFPSFNKAKLNNVIFKSTNLNYTTFILTEIQESLFHHNTLTNTNFENSKIHFSTFIGCRFNNVNFAHGSLVGCHFRRNTDPIPFEYIEDKTRGNRTFSTTGHNFIFSDEKYVELDVIDVKNKQGGRNYSYDDLYDNVNTCIYYKMNFENTNLSLVRFSDIIFEKSNFNNAIIAFTNLSHISFLNCKTSKVLINHFTLDSFFVNENEKNKAYKITNNNPKITFNFKKIVTHDLYRKITGYLKLKNGSYDFGFDGWPEDLNYSNDKRLKLITVKFI</sequence>
<dbReference type="PANTHER" id="PTHR14136:SF17">
    <property type="entry name" value="BTB_POZ DOMAIN-CONTAINING PROTEIN KCTD9"/>
    <property type="match status" value="1"/>
</dbReference>
<name>A0A7K1GB30_9FLAO</name>
<evidence type="ECO:0008006" key="4">
    <source>
        <dbReference type="Google" id="ProtNLM"/>
    </source>
</evidence>
<keyword evidence="1" id="KW-0812">Transmembrane</keyword>
<evidence type="ECO:0000313" key="3">
    <source>
        <dbReference type="Proteomes" id="UP000447545"/>
    </source>
</evidence>
<comment type="caution">
    <text evidence="2">The sequence shown here is derived from an EMBL/GenBank/DDBJ whole genome shotgun (WGS) entry which is preliminary data.</text>
</comment>
<dbReference type="Gene3D" id="2.160.20.80">
    <property type="entry name" value="E3 ubiquitin-protein ligase SopA"/>
    <property type="match status" value="2"/>
</dbReference>
<evidence type="ECO:0000313" key="2">
    <source>
        <dbReference type="EMBL" id="MTE26502.1"/>
    </source>
</evidence>
<feature type="transmembrane region" description="Helical" evidence="1">
    <location>
        <begin position="38"/>
        <end position="60"/>
    </location>
</feature>
<dbReference type="InterPro" id="IPR001646">
    <property type="entry name" value="5peptide_repeat"/>
</dbReference>
<gene>
    <name evidence="2" type="ORF">F1003_06105</name>
</gene>
<organism evidence="2 3">
    <name type="scientific">Winogradskyella ouciana</name>
    <dbReference type="NCBI Taxonomy" id="2608631"/>
    <lineage>
        <taxon>Bacteria</taxon>
        <taxon>Pseudomonadati</taxon>
        <taxon>Bacteroidota</taxon>
        <taxon>Flavobacteriia</taxon>
        <taxon>Flavobacteriales</taxon>
        <taxon>Flavobacteriaceae</taxon>
        <taxon>Winogradskyella</taxon>
    </lineage>
</organism>
<keyword evidence="3" id="KW-1185">Reference proteome</keyword>
<dbReference type="Pfam" id="PF00805">
    <property type="entry name" value="Pentapeptide"/>
    <property type="match status" value="1"/>
</dbReference>
<evidence type="ECO:0000256" key="1">
    <source>
        <dbReference type="SAM" id="Phobius"/>
    </source>
</evidence>
<accession>A0A7K1GB30</accession>
<protein>
    <recommendedName>
        <fullName evidence="4">Pentapeptide repeat-containing protein</fullName>
    </recommendedName>
</protein>
<dbReference type="EMBL" id="WJYA01000004">
    <property type="protein sequence ID" value="MTE26502.1"/>
    <property type="molecule type" value="Genomic_DNA"/>
</dbReference>
<keyword evidence="1" id="KW-0472">Membrane</keyword>